<feature type="compositionally biased region" description="Basic and acidic residues" evidence="1">
    <location>
        <begin position="912"/>
        <end position="923"/>
    </location>
</feature>
<feature type="compositionally biased region" description="Low complexity" evidence="1">
    <location>
        <begin position="1290"/>
        <end position="1300"/>
    </location>
</feature>
<dbReference type="InterPro" id="IPR036322">
    <property type="entry name" value="WD40_repeat_dom_sf"/>
</dbReference>
<sequence>MAGRLTATVNRNIEELGQVRSNNGRSSTRKSGLPLRRSAATNANHKSVREHFRRLSVNYFQTRASADESKRFDEAKKENPGCESCTPASFRLYLDGPPRCEWNKSAARVFARSFVEYHNFAEDRRGVVLLEAQKMALTRIKTIKAEYNSRQLERHGGEKDGRMKHREIIAALGVDRVSEDESDYDELETNLPARTRAPRYYILHARWRNPALRPFLHVLDLIYCIVRRVSLRRRGAYTRQRQDSSTSIRYTAKSLFVPGCSISVYSPEWLASHADVAFVVRPSPGPYDFTHEPDVINLRTREQVYGPCGKVAQVIISPDGKFIAIGTVTKILTIHTRHGARPHPWGVVAELHEQYEQNSVQGFAGILWHPHVPRMLLVACFNGLIYQLSFDDPGDAHDVSLTTRHIINLPEECFHVGRGITMSHIAMNEAASEITAVIGPRLLTYGEPFSGHYTRADVYRECIPDRLVGQSPLDIWYISSTHVVIVYSTSIFVYVPAPPYLRIWTIDIPQARALVSATLSPDKTLLVGITQSGQADVYSLKTRRFVSTIGFNQVSLHGLATVTFFNWDKLLFSRDDDASLLVVADVLSPIHKLSKFVPFTKFDPLRIMGAGIIDGRYHIIVTRPYIADPANLNVVGLIVPDNFHMSDEIIEGSDHQVNKDESQVTVAGPAKPTEPAKLARFSFTQAAFVMHALNFPQPTLMKPARRSGGQGDLEIAHERPKPKLLSLIRAVVPDPMPEEKVEVIADLILAARSLDEIEGIIVTLRSELPLLTILTRRREVTKETSNLLPDIEAGLSYNDATVEINLLFNVFQVLHRRQSASYSVASYSASNPRSRAASVISDADIDDSEAASGVSHAASKISKASKTPRRNSLAPSDISYAPSNISHGVAKNVRRSPSPAEEIRHSPPLRARFNDDDSSPKVEEPRQMMAPVLMLTRYRLLTWINQIKDTVPLLNVIWDQGSVTNFSFSGSMFWTMSNSGSPLRFEDLFLDSRAVPGHIHIHNNNASANTPEVYLLEEQTDFNDRNTWTWRDITAVYTPELIVKPPFVLHPLHPDNALKLDENYVPRNQHSKTGCSLHAHAHAYIDFVPVFRIRAGRPLSIPAVYILHADPNEGGTAEMLSQLNLQSEGAQALIWNVPRRLGYNDLRRHPLDVRRYSEQLEEEMIERNATAPRLFSPPLPPELRIRSLRAYPSISARRTPGPHRRLVLPLTTPTANSSAHAAVSGTRSPKYLSEHDSDKPIVQTAPSSNTVRRASQPAVVNTPNSESDEYSTDTPQQAITPTRSKSALHSSATASNATNSKRIAPVAQESVGLESRGRLTHTAPGPATHPRHKQVFRIRDTVPSRSRSGSFIASASKGKRMEQAVQEPPESESEVEVTSPRQSVPSKTVRSPSATAIASAKGKRAMQTTEGPLESDSEGSKTESPQQPATPTGRAPTLQTPASKHTHRALSTTQSQEEGRVPASIASASHPSRASLPHEIFPTHEMDVGDDEAASYFSSVSTRHQKPDRVPKLRSLQDLLNAHGPVLGRGVRRLADASIKVAGKKEVPVAQFAHSQIHFPDTIWTVSDWGGAVADFDIVDAAPGNIHFHQNRLTDSVDIWMRTAEPKGWKQCTNSWLVYTAGAIADLHPLNNVIQRLNQFEAFDTHNDVSMQIFRRNFGQWEPYAKFSDRTNINPSSGVCAMIWHPVQTRQLVIGTVDGVLQGAFFEKGATQGDRMRTRLRYLCLNDNGTEISGIIDRVSFFTASEPWEPFGRLHVFGKDVIPTHLLQDTWIHPVGIWYGLQGIRMAAYRLGIFAVSAQFPYKLEWDIVIDQSRAISSGAMAPDRKTFVAVTESGDAEIYNLATHEFVAKVAHSTGSFRSIEQVIFYDRQSIVLVHKRRPDARGLERHAQVNIIAKLVADGVSNSFQLRVVGRRHSDIPTHSPVHKRLHTDLTPPFQCGGIIRGKGHLAFLTDLMGNIAVVSLEDIWVSRGMAFIVSSLADEETQSAIENSDAEDRESDGSNISPMEEDNNEDPGASNIAHDERHANESGIDILQTDEEDDRDSDNGSEALDLAVDIRHADEQSLLHVRPRDIRGPTFALPSPGEVVVVEQNGACTAAADYQPPGAVQESHYQPPGVTQTGGNSVSDLTPSFPTFIVCYCAVLAALILSSADGV</sequence>
<evidence type="ECO:0000313" key="3">
    <source>
        <dbReference type="Proteomes" id="UP000054270"/>
    </source>
</evidence>
<proteinExistence type="predicted"/>
<feature type="compositionally biased region" description="Polar residues" evidence="1">
    <location>
        <begin position="1272"/>
        <end position="1289"/>
    </location>
</feature>
<feature type="compositionally biased region" description="Polar residues" evidence="1">
    <location>
        <begin position="19"/>
        <end position="30"/>
    </location>
</feature>
<organism evidence="2 3">
    <name type="scientific">Hypholoma sublateritium (strain FD-334 SS-4)</name>
    <dbReference type="NCBI Taxonomy" id="945553"/>
    <lineage>
        <taxon>Eukaryota</taxon>
        <taxon>Fungi</taxon>
        <taxon>Dikarya</taxon>
        <taxon>Basidiomycota</taxon>
        <taxon>Agaricomycotina</taxon>
        <taxon>Agaricomycetes</taxon>
        <taxon>Agaricomycetidae</taxon>
        <taxon>Agaricales</taxon>
        <taxon>Agaricineae</taxon>
        <taxon>Strophariaceae</taxon>
        <taxon>Hypholoma</taxon>
    </lineage>
</organism>
<feature type="compositionally biased region" description="Polar residues" evidence="1">
    <location>
        <begin position="1381"/>
        <end position="1396"/>
    </location>
</feature>
<protein>
    <submittedName>
        <fullName evidence="2">Uncharacterized protein</fullName>
    </submittedName>
</protein>
<evidence type="ECO:0000256" key="1">
    <source>
        <dbReference type="SAM" id="MobiDB-lite"/>
    </source>
</evidence>
<dbReference type="EMBL" id="KN817578">
    <property type="protein sequence ID" value="KJA19415.1"/>
    <property type="molecule type" value="Genomic_DNA"/>
</dbReference>
<feature type="region of interest" description="Disordered" evidence="1">
    <location>
        <begin position="1981"/>
        <end position="2027"/>
    </location>
</feature>
<dbReference type="OrthoDB" id="3224221at2759"/>
<feature type="region of interest" description="Disordered" evidence="1">
    <location>
        <begin position="18"/>
        <end position="45"/>
    </location>
</feature>
<feature type="region of interest" description="Disordered" evidence="1">
    <location>
        <begin position="1195"/>
        <end position="1475"/>
    </location>
</feature>
<feature type="compositionally biased region" description="Polar residues" evidence="1">
    <location>
        <begin position="1343"/>
        <end position="1353"/>
    </location>
</feature>
<evidence type="ECO:0000313" key="2">
    <source>
        <dbReference type="EMBL" id="KJA19415.1"/>
    </source>
</evidence>
<feature type="compositionally biased region" description="Polar residues" evidence="1">
    <location>
        <begin position="1244"/>
        <end position="1265"/>
    </location>
</feature>
<reference evidence="3" key="1">
    <citation type="submission" date="2014-04" db="EMBL/GenBank/DDBJ databases">
        <title>Evolutionary Origins and Diversification of the Mycorrhizal Mutualists.</title>
        <authorList>
            <consortium name="DOE Joint Genome Institute"/>
            <consortium name="Mycorrhizal Genomics Consortium"/>
            <person name="Kohler A."/>
            <person name="Kuo A."/>
            <person name="Nagy L.G."/>
            <person name="Floudas D."/>
            <person name="Copeland A."/>
            <person name="Barry K.W."/>
            <person name="Cichocki N."/>
            <person name="Veneault-Fourrey C."/>
            <person name="LaButti K."/>
            <person name="Lindquist E.A."/>
            <person name="Lipzen A."/>
            <person name="Lundell T."/>
            <person name="Morin E."/>
            <person name="Murat C."/>
            <person name="Riley R."/>
            <person name="Ohm R."/>
            <person name="Sun H."/>
            <person name="Tunlid A."/>
            <person name="Henrissat B."/>
            <person name="Grigoriev I.V."/>
            <person name="Hibbett D.S."/>
            <person name="Martin F."/>
        </authorList>
    </citation>
    <scope>NUCLEOTIDE SEQUENCE [LARGE SCALE GENOMIC DNA]</scope>
    <source>
        <strain evidence="3">FD-334 SS-4</strain>
    </source>
</reference>
<feature type="compositionally biased region" description="Polar residues" evidence="1">
    <location>
        <begin position="1437"/>
        <end position="1456"/>
    </location>
</feature>
<dbReference type="SUPFAM" id="SSF50978">
    <property type="entry name" value="WD40 repeat-like"/>
    <property type="match status" value="1"/>
</dbReference>
<keyword evidence="3" id="KW-1185">Reference proteome</keyword>
<gene>
    <name evidence="2" type="ORF">HYPSUDRAFT_56670</name>
</gene>
<name>A0A0D2PH41_HYPSF</name>
<feature type="region of interest" description="Disordered" evidence="1">
    <location>
        <begin position="851"/>
        <end position="923"/>
    </location>
</feature>
<dbReference type="Proteomes" id="UP000054270">
    <property type="component" value="Unassembled WGS sequence"/>
</dbReference>
<accession>A0A0D2PH41</accession>